<evidence type="ECO:0000313" key="2">
    <source>
        <dbReference type="EMBL" id="KAJ0978827.1"/>
    </source>
</evidence>
<dbReference type="Pfam" id="PF23952">
    <property type="entry name" value="LRR_EndoS"/>
    <property type="match status" value="1"/>
</dbReference>
<dbReference type="OrthoDB" id="689698at2759"/>
<dbReference type="EMBL" id="JAGGNH010000003">
    <property type="protein sequence ID" value="KAJ0978827.1"/>
    <property type="molecule type" value="Genomic_DNA"/>
</dbReference>
<reference evidence="2" key="1">
    <citation type="submission" date="2021-03" db="EMBL/GenBank/DDBJ databases">
        <authorList>
            <person name="Li Z."/>
            <person name="Yang C."/>
        </authorList>
    </citation>
    <scope>NUCLEOTIDE SEQUENCE</scope>
    <source>
        <strain evidence="2">Dzin_1.0</strain>
        <tissue evidence="2">Leaf</tissue>
    </source>
</reference>
<dbReference type="Gene3D" id="3.80.10.10">
    <property type="entry name" value="Ribonuclease Inhibitor"/>
    <property type="match status" value="2"/>
</dbReference>
<evidence type="ECO:0000313" key="3">
    <source>
        <dbReference type="Proteomes" id="UP001085076"/>
    </source>
</evidence>
<dbReference type="PANTHER" id="PTHR36766">
    <property type="entry name" value="PLANT BROAD-SPECTRUM MILDEW RESISTANCE PROTEIN RPW8"/>
    <property type="match status" value="1"/>
</dbReference>
<name>A0A9D5HJX8_9LILI</name>
<gene>
    <name evidence="2" type="ORF">J5N97_014301</name>
</gene>
<keyword evidence="3" id="KW-1185">Reference proteome</keyword>
<dbReference type="SUPFAM" id="SSF52058">
    <property type="entry name" value="L domain-like"/>
    <property type="match status" value="1"/>
</dbReference>
<dbReference type="AlphaFoldDB" id="A0A9D5HJX8"/>
<dbReference type="PANTHER" id="PTHR36766:SF40">
    <property type="entry name" value="DISEASE RESISTANCE PROTEIN RGA3"/>
    <property type="match status" value="1"/>
</dbReference>
<feature type="compositionally biased region" description="Acidic residues" evidence="1">
    <location>
        <begin position="283"/>
        <end position="296"/>
    </location>
</feature>
<organism evidence="2 3">
    <name type="scientific">Dioscorea zingiberensis</name>
    <dbReference type="NCBI Taxonomy" id="325984"/>
    <lineage>
        <taxon>Eukaryota</taxon>
        <taxon>Viridiplantae</taxon>
        <taxon>Streptophyta</taxon>
        <taxon>Embryophyta</taxon>
        <taxon>Tracheophyta</taxon>
        <taxon>Spermatophyta</taxon>
        <taxon>Magnoliopsida</taxon>
        <taxon>Liliopsida</taxon>
        <taxon>Dioscoreales</taxon>
        <taxon>Dioscoreaceae</taxon>
        <taxon>Dioscorea</taxon>
    </lineage>
</organism>
<dbReference type="InterPro" id="IPR032675">
    <property type="entry name" value="LRR_dom_sf"/>
</dbReference>
<evidence type="ECO:0000256" key="1">
    <source>
        <dbReference type="SAM" id="MobiDB-lite"/>
    </source>
</evidence>
<feature type="region of interest" description="Disordered" evidence="1">
    <location>
        <begin position="283"/>
        <end position="310"/>
    </location>
</feature>
<protein>
    <recommendedName>
        <fullName evidence="4">Disease resistance protein</fullName>
    </recommendedName>
</protein>
<sequence length="310" mass="34950">MQDVEMLCSMPTFSSLKSLDLQGKVNDKLLSFTSFQNLHSLEISWSENLTILQFHGELHALKNLDIGDCPELTTVLGLQELMSLEKLEMRALAKLQFSPGDWLPSTLHSLKVVSCIDLSRLPLHHHLSALKEMLITNRPQLGDLEGLQNLSSIENLQISACEKLFLPLDEALPSTLKSFKLDGCHNLKSIPVFHDKLSELNELVIENCERLTSVAGLHNLTSLETLEIRNCRDLQLSPNEALPSTTLEVKIVDCPGLIDWCESHGVKHSETEDFEIAELDEYNSVGEEEQAEEEDEEKKWHEQGTDIENE</sequence>
<reference evidence="2" key="2">
    <citation type="journal article" date="2022" name="Hortic Res">
        <title>The genome of Dioscorea zingiberensis sheds light on the biosynthesis, origin and evolution of the medicinally important diosgenin saponins.</title>
        <authorList>
            <person name="Li Y."/>
            <person name="Tan C."/>
            <person name="Li Z."/>
            <person name="Guo J."/>
            <person name="Li S."/>
            <person name="Chen X."/>
            <person name="Wang C."/>
            <person name="Dai X."/>
            <person name="Yang H."/>
            <person name="Song W."/>
            <person name="Hou L."/>
            <person name="Xu J."/>
            <person name="Tong Z."/>
            <person name="Xu A."/>
            <person name="Yuan X."/>
            <person name="Wang W."/>
            <person name="Yang Q."/>
            <person name="Chen L."/>
            <person name="Sun Z."/>
            <person name="Wang K."/>
            <person name="Pan B."/>
            <person name="Chen J."/>
            <person name="Bao Y."/>
            <person name="Liu F."/>
            <person name="Qi X."/>
            <person name="Gang D.R."/>
            <person name="Wen J."/>
            <person name="Li J."/>
        </authorList>
    </citation>
    <scope>NUCLEOTIDE SEQUENCE</scope>
    <source>
        <strain evidence="2">Dzin_1.0</strain>
    </source>
</reference>
<dbReference type="Proteomes" id="UP001085076">
    <property type="component" value="Miscellaneous, Linkage group lg03"/>
</dbReference>
<accession>A0A9D5HJX8</accession>
<comment type="caution">
    <text evidence="2">The sequence shown here is derived from an EMBL/GenBank/DDBJ whole genome shotgun (WGS) entry which is preliminary data.</text>
</comment>
<proteinExistence type="predicted"/>
<evidence type="ECO:0008006" key="4">
    <source>
        <dbReference type="Google" id="ProtNLM"/>
    </source>
</evidence>